<dbReference type="Pfam" id="PF22296">
    <property type="entry name" value="bAvd"/>
    <property type="match status" value="1"/>
</dbReference>
<dbReference type="Gene3D" id="1.20.1440.60">
    <property type="entry name" value="23S rRNA-intervening sequence"/>
    <property type="match status" value="1"/>
</dbReference>
<protein>
    <recommendedName>
        <fullName evidence="1">bAvd-like domain-containing protein</fullName>
    </recommendedName>
</protein>
<dbReference type="AlphaFoldDB" id="A0A1G2PQ81"/>
<reference evidence="2 3" key="1">
    <citation type="journal article" date="2016" name="Nat. Commun.">
        <title>Thousands of microbial genomes shed light on interconnected biogeochemical processes in an aquifer system.</title>
        <authorList>
            <person name="Anantharaman K."/>
            <person name="Brown C.T."/>
            <person name="Hug L.A."/>
            <person name="Sharon I."/>
            <person name="Castelle C.J."/>
            <person name="Probst A.J."/>
            <person name="Thomas B.C."/>
            <person name="Singh A."/>
            <person name="Wilkins M.J."/>
            <person name="Karaoz U."/>
            <person name="Brodie E.L."/>
            <person name="Williams K.H."/>
            <person name="Hubbard S.S."/>
            <person name="Banfield J.F."/>
        </authorList>
    </citation>
    <scope>NUCLEOTIDE SEQUENCE [LARGE SCALE GENOMIC DNA]</scope>
</reference>
<accession>A0A1G2PQ81</accession>
<proteinExistence type="predicted"/>
<feature type="domain" description="bAvd-like" evidence="1">
    <location>
        <begin position="23"/>
        <end position="121"/>
    </location>
</feature>
<name>A0A1G2PQ81_9BACT</name>
<comment type="caution">
    <text evidence="2">The sequence shown here is derived from an EMBL/GenBank/DDBJ whole genome shotgun (WGS) entry which is preliminary data.</text>
</comment>
<organism evidence="2 3">
    <name type="scientific">Candidatus Terrybacteria bacterium RIFCSPLOWO2_01_FULL_40_23</name>
    <dbReference type="NCBI Taxonomy" id="1802366"/>
    <lineage>
        <taxon>Bacteria</taxon>
        <taxon>Candidatus Terryibacteriota</taxon>
    </lineage>
</organism>
<dbReference type="InterPro" id="IPR055360">
    <property type="entry name" value="bAvd"/>
</dbReference>
<evidence type="ECO:0000313" key="3">
    <source>
        <dbReference type="Proteomes" id="UP000176951"/>
    </source>
</evidence>
<dbReference type="Proteomes" id="UP000176951">
    <property type="component" value="Unassembled WGS sequence"/>
</dbReference>
<evidence type="ECO:0000313" key="2">
    <source>
        <dbReference type="EMBL" id="OHA50478.1"/>
    </source>
</evidence>
<gene>
    <name evidence="2" type="ORF">A3A97_01410</name>
</gene>
<dbReference type="EMBL" id="MHSW01000036">
    <property type="protein sequence ID" value="OHA50478.1"/>
    <property type="molecule type" value="Genomic_DNA"/>
</dbReference>
<sequence length="125" mass="14595">MEKEKPNKDSFQETPIIYHLSMLYENARQAIRSFPKHERYSLGEKIERLILESIELAVSANIATKYERENYLIRLGAKIDVLKIIFRLALGAKFIEFSKYLGTEKQLLELGKMTGGWLRFCRAHS</sequence>
<evidence type="ECO:0000259" key="1">
    <source>
        <dbReference type="Pfam" id="PF22296"/>
    </source>
</evidence>
<dbReference type="InterPro" id="IPR036583">
    <property type="entry name" value="23S_rRNA_IVS_sf"/>
</dbReference>
<dbReference type="CDD" id="cd16376">
    <property type="entry name" value="Avd_like"/>
    <property type="match status" value="1"/>
</dbReference>